<dbReference type="GO" id="GO:0005737">
    <property type="term" value="C:cytoplasm"/>
    <property type="evidence" value="ECO:0007669"/>
    <property type="project" value="TreeGrafter"/>
</dbReference>
<feature type="compositionally biased region" description="Low complexity" evidence="1">
    <location>
        <begin position="65"/>
        <end position="76"/>
    </location>
</feature>
<accession>A0A5N5GT95</accession>
<reference evidence="4 5" key="3">
    <citation type="submission" date="2019-11" db="EMBL/GenBank/DDBJ databases">
        <title>A de novo genome assembly of a pear dwarfing rootstock.</title>
        <authorList>
            <person name="Wang F."/>
            <person name="Wang J."/>
            <person name="Li S."/>
            <person name="Zhang Y."/>
            <person name="Fang M."/>
            <person name="Ma L."/>
            <person name="Zhao Y."/>
            <person name="Jiang S."/>
        </authorList>
    </citation>
    <scope>NUCLEOTIDE SEQUENCE [LARGE SCALE GENOMIC DNA]</scope>
    <source>
        <strain evidence="4">S2</strain>
        <tissue evidence="4">Leaf</tissue>
    </source>
</reference>
<dbReference type="OrthoDB" id="547145at2759"/>
<protein>
    <recommendedName>
        <fullName evidence="2">FAD dependent oxidoreductase domain-containing protein</fullName>
    </recommendedName>
</protein>
<evidence type="ECO:0000313" key="4">
    <source>
        <dbReference type="EMBL" id="KAB2618826.1"/>
    </source>
</evidence>
<feature type="region of interest" description="Disordered" evidence="1">
    <location>
        <begin position="48"/>
        <end position="86"/>
    </location>
</feature>
<name>A0A5N5GT95_9ROSA</name>
<dbReference type="SUPFAM" id="SSF51905">
    <property type="entry name" value="FAD/NAD(P)-binding domain"/>
    <property type="match status" value="1"/>
</dbReference>
<evidence type="ECO:0000313" key="5">
    <source>
        <dbReference type="Proteomes" id="UP000327157"/>
    </source>
</evidence>
<proteinExistence type="predicted"/>
<sequence length="458" mass="49736">MRGDVLFSVRVRDVTVASQNKSLNLQTTERWTKVKFCENLNGLVLNKENKGSEKGVGGGTVRMASSSSCSVGSPSSLTQRHRPPPSLSPSCIRYAVLGAGFSGLYVAWHMLKQSSKDSNIRVDIYDEVGIGGGASGVSGGLLHPYSPKAKLLWRAADCWTESLNPLSAAVASAAPNSDGPMPIVRRRGIFRPALSMKNLTLLKDNAQSCLASCRIETLDKDASQSLIPCISPPLDASFCMPEAVNIHPQRYLQELCASGSGVRELHLHKGSVHKLLDLEGEYQAVIVCLGAKADMLPELCGRLPLRLCRGVVAHLQLPDDIGEAYPSLGPLILSDAWLAVQRPRCLYMGSTSEWKSRNSSPNVFADEAREALKELLPTRAGLRAMPPLTPHGSLCLLGCVHDIVDENRSSNHWLFGGLGSRGLLYHGWLGKLMAQAVLSCNEELFPHESTSWKKMNYN</sequence>
<dbReference type="Proteomes" id="UP000327157">
    <property type="component" value="Chromosome 15"/>
</dbReference>
<evidence type="ECO:0000256" key="1">
    <source>
        <dbReference type="SAM" id="MobiDB-lite"/>
    </source>
</evidence>
<evidence type="ECO:0000313" key="3">
    <source>
        <dbReference type="EMBL" id="KAB2618770.1"/>
    </source>
</evidence>
<reference evidence="4 5" key="1">
    <citation type="submission" date="2019-09" db="EMBL/GenBank/DDBJ databases">
        <authorList>
            <person name="Ou C."/>
        </authorList>
    </citation>
    <scope>NUCLEOTIDE SEQUENCE [LARGE SCALE GENOMIC DNA]</scope>
    <source>
        <strain evidence="4">S2</strain>
        <tissue evidence="4">Leaf</tissue>
    </source>
</reference>
<dbReference type="AlphaFoldDB" id="A0A5N5GT95"/>
<dbReference type="EMBL" id="SMOL01000401">
    <property type="protein sequence ID" value="KAB2618826.1"/>
    <property type="molecule type" value="Genomic_DNA"/>
</dbReference>
<dbReference type="InterPro" id="IPR006076">
    <property type="entry name" value="FAD-dep_OxRdtase"/>
</dbReference>
<feature type="domain" description="FAD dependent oxidoreductase" evidence="2">
    <location>
        <begin position="94"/>
        <end position="435"/>
    </location>
</feature>
<dbReference type="Gene3D" id="3.50.50.60">
    <property type="entry name" value="FAD/NAD(P)-binding domain"/>
    <property type="match status" value="1"/>
</dbReference>
<dbReference type="PANTHER" id="PTHR13847:SF261">
    <property type="entry name" value="FAD-DEPENDENT OXIDOREDUCTASE FAMILY PROTEIN"/>
    <property type="match status" value="1"/>
</dbReference>
<comment type="caution">
    <text evidence="4">The sequence shown here is derived from an EMBL/GenBank/DDBJ whole genome shotgun (WGS) entry which is preliminary data.</text>
</comment>
<gene>
    <name evidence="3" type="ORF">D8674_014639</name>
    <name evidence="4" type="ORF">D8674_014695</name>
</gene>
<reference evidence="5" key="2">
    <citation type="submission" date="2019-10" db="EMBL/GenBank/DDBJ databases">
        <title>A de novo genome assembly of a pear dwarfing rootstock.</title>
        <authorList>
            <person name="Wang F."/>
            <person name="Wang J."/>
            <person name="Li S."/>
            <person name="Zhang Y."/>
            <person name="Fang M."/>
            <person name="Ma L."/>
            <person name="Zhao Y."/>
            <person name="Jiang S."/>
        </authorList>
    </citation>
    <scope>NUCLEOTIDE SEQUENCE [LARGE SCALE GENOMIC DNA]</scope>
    <source>
        <strain evidence="3">S2</strain>
        <tissue evidence="3">Leaf</tissue>
    </source>
</reference>
<keyword evidence="5" id="KW-1185">Reference proteome</keyword>
<dbReference type="PANTHER" id="PTHR13847">
    <property type="entry name" value="SARCOSINE DEHYDROGENASE-RELATED"/>
    <property type="match status" value="1"/>
</dbReference>
<organism evidence="4 5">
    <name type="scientific">Pyrus ussuriensis x Pyrus communis</name>
    <dbReference type="NCBI Taxonomy" id="2448454"/>
    <lineage>
        <taxon>Eukaryota</taxon>
        <taxon>Viridiplantae</taxon>
        <taxon>Streptophyta</taxon>
        <taxon>Embryophyta</taxon>
        <taxon>Tracheophyta</taxon>
        <taxon>Spermatophyta</taxon>
        <taxon>Magnoliopsida</taxon>
        <taxon>eudicotyledons</taxon>
        <taxon>Gunneridae</taxon>
        <taxon>Pentapetalae</taxon>
        <taxon>rosids</taxon>
        <taxon>fabids</taxon>
        <taxon>Rosales</taxon>
        <taxon>Rosaceae</taxon>
        <taxon>Amygdaloideae</taxon>
        <taxon>Maleae</taxon>
        <taxon>Pyrus</taxon>
    </lineage>
</organism>
<dbReference type="InterPro" id="IPR036188">
    <property type="entry name" value="FAD/NAD-bd_sf"/>
</dbReference>
<dbReference type="Gene3D" id="3.30.9.10">
    <property type="entry name" value="D-Amino Acid Oxidase, subunit A, domain 2"/>
    <property type="match status" value="1"/>
</dbReference>
<evidence type="ECO:0000259" key="2">
    <source>
        <dbReference type="Pfam" id="PF01266"/>
    </source>
</evidence>
<dbReference type="Pfam" id="PF01266">
    <property type="entry name" value="DAO"/>
    <property type="match status" value="1"/>
</dbReference>
<dbReference type="EMBL" id="SMOL01000401">
    <property type="protein sequence ID" value="KAB2618770.1"/>
    <property type="molecule type" value="Genomic_DNA"/>
</dbReference>